<dbReference type="KEGG" id="sinu:IMZ28_09870"/>
<dbReference type="InterPro" id="IPR000914">
    <property type="entry name" value="SBP_5_dom"/>
</dbReference>
<dbReference type="Gene3D" id="3.40.190.10">
    <property type="entry name" value="Periplasmic binding protein-like II"/>
    <property type="match status" value="1"/>
</dbReference>
<keyword evidence="5" id="KW-0472">Membrane</keyword>
<dbReference type="GO" id="GO:0030288">
    <property type="term" value="C:outer membrane-bounded periplasmic space"/>
    <property type="evidence" value="ECO:0007669"/>
    <property type="project" value="UniProtKB-ARBA"/>
</dbReference>
<dbReference type="PANTHER" id="PTHR30290:SF10">
    <property type="entry name" value="PERIPLASMIC OLIGOPEPTIDE-BINDING PROTEIN-RELATED"/>
    <property type="match status" value="1"/>
</dbReference>
<dbReference type="PANTHER" id="PTHR30290">
    <property type="entry name" value="PERIPLASMIC BINDING COMPONENT OF ABC TRANSPORTER"/>
    <property type="match status" value="1"/>
</dbReference>
<name>A0A7M1S9N5_9BACT</name>
<dbReference type="Proteomes" id="UP000595074">
    <property type="component" value="Chromosome"/>
</dbReference>
<evidence type="ECO:0000256" key="1">
    <source>
        <dbReference type="ARBA" id="ARBA00004196"/>
    </source>
</evidence>
<keyword evidence="3" id="KW-0813">Transport</keyword>
<evidence type="ECO:0000313" key="7">
    <source>
        <dbReference type="EMBL" id="QOR63040.1"/>
    </source>
</evidence>
<comment type="similarity">
    <text evidence="2">Belongs to the bacterial solute-binding protein 5 family.</text>
</comment>
<keyword evidence="5" id="KW-1133">Transmembrane helix</keyword>
<evidence type="ECO:0000259" key="6">
    <source>
        <dbReference type="Pfam" id="PF00496"/>
    </source>
</evidence>
<proteinExistence type="inferred from homology"/>
<dbReference type="AlphaFoldDB" id="A0A7M1S9N5"/>
<feature type="domain" description="Solute-binding protein family 5" evidence="6">
    <location>
        <begin position="159"/>
        <end position="582"/>
    </location>
</feature>
<dbReference type="Gene3D" id="3.10.105.10">
    <property type="entry name" value="Dipeptide-binding Protein, Domain 3"/>
    <property type="match status" value="1"/>
</dbReference>
<organism evidence="7 8">
    <name type="scientific">Sulfurovum indicum</name>
    <dbReference type="NCBI Taxonomy" id="2779528"/>
    <lineage>
        <taxon>Bacteria</taxon>
        <taxon>Pseudomonadati</taxon>
        <taxon>Campylobacterota</taxon>
        <taxon>Epsilonproteobacteria</taxon>
        <taxon>Campylobacterales</taxon>
        <taxon>Sulfurovaceae</taxon>
        <taxon>Sulfurovum</taxon>
    </lineage>
</organism>
<evidence type="ECO:0000256" key="4">
    <source>
        <dbReference type="ARBA" id="ARBA00022729"/>
    </source>
</evidence>
<dbReference type="InterPro" id="IPR039424">
    <property type="entry name" value="SBP_5"/>
</dbReference>
<evidence type="ECO:0000256" key="2">
    <source>
        <dbReference type="ARBA" id="ARBA00005695"/>
    </source>
</evidence>
<sequence>MIFLFALATSLSCANVWNNPYDEKQVQSNTLFTVFTSPPKYLDPVRSYNSNEWAFLGQIYEPPLQYNYLRYPYTLEPLTLKSMPEVLYLDVKKEEVPANSKEVAYTLYRLYLREDIGYQNHPAFVKDHKGDLLYGALNEKALSKIESLDDFPKKTTRMLKAEDYEYAIKRMAVRQYHSPILDTMQSYIVGLESFSREITQVAKRKRANKEILDLRSYHIEGVRVVDDTTLEIWVKGKYPQFLYWMSMIFFAPIPWEADLFYQQEGLKRKNLTLNWYPVGTGPYYLAENNPNQRMRLERNPNYHEDYYPILSKEEAEMSNVREELLADSGKKLPFIDEVVYTLEKENIPLWNKFLQGYYDASGISTEAFDQAVQIGSSGDMGLSNEMKAKGIRLISSVQPSIFYLAFNMADSVVGGYGEKAKKLRQAISIAQNQEEYISIFMNERGVPAQGPIPQGIFGYKEGKEGTNFVVYDWVDGKRVRKSLEVAKKLLAEAGYPGGVSEKTGKRLKLYYDTTATGPDDRALMDWRRKQFDKLGIELVIRATDYNRFQDKVRKGKVQLFSWGWNADYPDPENFLFLLYGKNAVIDTNGTGINSANYKNPEFDRLFDEIKTMNNTPERLEKIEKMLQIVREDAPWVWGFYPKSLALMHEWFGNVSANAMANNTLKYRRIDAQLRVKKQQEWNQPVRMPIILLLLGVLLSAVLLYKAYRKRQNSVIERKKR</sequence>
<comment type="subcellular location">
    <subcellularLocation>
        <location evidence="1">Cell envelope</location>
    </subcellularLocation>
</comment>
<evidence type="ECO:0000256" key="5">
    <source>
        <dbReference type="SAM" id="Phobius"/>
    </source>
</evidence>
<evidence type="ECO:0000313" key="8">
    <source>
        <dbReference type="Proteomes" id="UP000595074"/>
    </source>
</evidence>
<reference evidence="7 8" key="1">
    <citation type="submission" date="2020-10" db="EMBL/GenBank/DDBJ databases">
        <title>The genome of sulfurovum sp.</title>
        <authorList>
            <person name="Xie S."/>
            <person name="Shao Z."/>
            <person name="Jiang L."/>
        </authorList>
    </citation>
    <scope>NUCLEOTIDE SEQUENCE [LARGE SCALE GENOMIC DNA]</scope>
    <source>
        <strain evidence="7 8">ST-419</strain>
    </source>
</reference>
<keyword evidence="5" id="KW-0812">Transmembrane</keyword>
<dbReference type="SUPFAM" id="SSF53850">
    <property type="entry name" value="Periplasmic binding protein-like II"/>
    <property type="match status" value="1"/>
</dbReference>
<keyword evidence="8" id="KW-1185">Reference proteome</keyword>
<gene>
    <name evidence="7" type="ORF">IMZ28_09870</name>
</gene>
<feature type="transmembrane region" description="Helical" evidence="5">
    <location>
        <begin position="687"/>
        <end position="707"/>
    </location>
</feature>
<dbReference type="Gene3D" id="3.90.76.10">
    <property type="entry name" value="Dipeptide-binding Protein, Domain 1"/>
    <property type="match status" value="1"/>
</dbReference>
<dbReference type="EMBL" id="CP063164">
    <property type="protein sequence ID" value="QOR63040.1"/>
    <property type="molecule type" value="Genomic_DNA"/>
</dbReference>
<protein>
    <submittedName>
        <fullName evidence="7">ABC transporter substrate-binding protein</fullName>
    </submittedName>
</protein>
<dbReference type="GO" id="GO:0043190">
    <property type="term" value="C:ATP-binding cassette (ABC) transporter complex"/>
    <property type="evidence" value="ECO:0007669"/>
    <property type="project" value="InterPro"/>
</dbReference>
<accession>A0A7M1S9N5</accession>
<dbReference type="GO" id="GO:1904680">
    <property type="term" value="F:peptide transmembrane transporter activity"/>
    <property type="evidence" value="ECO:0007669"/>
    <property type="project" value="TreeGrafter"/>
</dbReference>
<evidence type="ECO:0000256" key="3">
    <source>
        <dbReference type="ARBA" id="ARBA00022448"/>
    </source>
</evidence>
<keyword evidence="4" id="KW-0732">Signal</keyword>
<dbReference type="CDD" id="cd08505">
    <property type="entry name" value="PBP2_NikA_DppA_OppA_like_18"/>
    <property type="match status" value="1"/>
</dbReference>
<dbReference type="Pfam" id="PF00496">
    <property type="entry name" value="SBP_bac_5"/>
    <property type="match status" value="1"/>
</dbReference>
<dbReference type="GO" id="GO:0015833">
    <property type="term" value="P:peptide transport"/>
    <property type="evidence" value="ECO:0007669"/>
    <property type="project" value="TreeGrafter"/>
</dbReference>